<reference evidence="3" key="1">
    <citation type="journal article" date="2019" name="Int. J. Syst. Evol. Microbiol.">
        <title>The Global Catalogue of Microorganisms (GCM) 10K type strain sequencing project: providing services to taxonomists for standard genome sequencing and annotation.</title>
        <authorList>
            <consortium name="The Broad Institute Genomics Platform"/>
            <consortium name="The Broad Institute Genome Sequencing Center for Infectious Disease"/>
            <person name="Wu L."/>
            <person name="Ma J."/>
        </authorList>
    </citation>
    <scope>NUCLEOTIDE SEQUENCE [LARGE SCALE GENOMIC DNA]</scope>
    <source>
        <strain evidence="3">JCM 15478</strain>
    </source>
</reference>
<keyword evidence="3" id="KW-1185">Reference proteome</keyword>
<evidence type="ECO:0000313" key="3">
    <source>
        <dbReference type="Proteomes" id="UP001500016"/>
    </source>
</evidence>
<feature type="domain" description="DUF5753" evidence="1">
    <location>
        <begin position="76"/>
        <end position="251"/>
    </location>
</feature>
<evidence type="ECO:0000259" key="1">
    <source>
        <dbReference type="Pfam" id="PF19054"/>
    </source>
</evidence>
<dbReference type="InterPro" id="IPR043917">
    <property type="entry name" value="DUF5753"/>
</dbReference>
<dbReference type="EMBL" id="BAAAPE010000048">
    <property type="protein sequence ID" value="GAA2105974.1"/>
    <property type="molecule type" value="Genomic_DNA"/>
</dbReference>
<sequence>MNLEDTGRAAGTSRATVGRYEGKSGAVKWVIVDALCRAYRVPAKERKAVVDLAKSANVQGWWDNYADTIPHRITPLLMLEDEARGEWHWATTYVPGLLQTREYATAVHRVIEPDASADEIERKVDVRMKRQDVLRRPSPLSLSVVLDESVIRREVGGAKIMGEQLRHLVESVGPTLELRVLPFSSGAHPADSPSFMIIRGQEEGLDVVHTSNLTGALFLEKPAELDRHRVVFRQLQELALDPSASADLLAEASERFATDACT</sequence>
<name>A0ABP5ISR1_9ACTN</name>
<protein>
    <submittedName>
        <fullName evidence="2">Helix-turn-helix transcriptional regulator</fullName>
    </submittedName>
</protein>
<comment type="caution">
    <text evidence="2">The sequence shown here is derived from an EMBL/GenBank/DDBJ whole genome shotgun (WGS) entry which is preliminary data.</text>
</comment>
<proteinExistence type="predicted"/>
<gene>
    <name evidence="2" type="ORF">GCM10009801_82000</name>
</gene>
<dbReference type="Pfam" id="PF19054">
    <property type="entry name" value="DUF5753"/>
    <property type="match status" value="1"/>
</dbReference>
<accession>A0ABP5ISR1</accession>
<organism evidence="2 3">
    <name type="scientific">Streptomyces albiaxialis</name>
    <dbReference type="NCBI Taxonomy" id="329523"/>
    <lineage>
        <taxon>Bacteria</taxon>
        <taxon>Bacillati</taxon>
        <taxon>Actinomycetota</taxon>
        <taxon>Actinomycetes</taxon>
        <taxon>Kitasatosporales</taxon>
        <taxon>Streptomycetaceae</taxon>
        <taxon>Streptomyces</taxon>
    </lineage>
</organism>
<evidence type="ECO:0000313" key="2">
    <source>
        <dbReference type="EMBL" id="GAA2105974.1"/>
    </source>
</evidence>
<dbReference type="Proteomes" id="UP001500016">
    <property type="component" value="Unassembled WGS sequence"/>
</dbReference>